<comment type="pathway">
    <text evidence="3 16">Phospholipid metabolism; CDP-diacylglycerol biosynthesis; CDP-diacylglycerol from sn-glycerol 3-phosphate: step 3/3.</text>
</comment>
<dbReference type="PANTHER" id="PTHR13773:SF8">
    <property type="entry name" value="PHOSPHATIDATE CYTIDYLYLTRANSFERASE, PHOTORECEPTOR-SPECIFIC"/>
    <property type="match status" value="1"/>
</dbReference>
<evidence type="ECO:0000256" key="15">
    <source>
        <dbReference type="ARBA" id="ARBA00023264"/>
    </source>
</evidence>
<keyword evidence="11" id="KW-1133">Transmembrane helix</keyword>
<reference evidence="18" key="1">
    <citation type="journal article" date="2018" name="Nat. Microbiol.">
        <title>Leveraging single-cell genomics to expand the fungal tree of life.</title>
        <authorList>
            <person name="Ahrendt S.R."/>
            <person name="Quandt C.A."/>
            <person name="Ciobanu D."/>
            <person name="Clum A."/>
            <person name="Salamov A."/>
            <person name="Andreopoulos B."/>
            <person name="Cheng J.F."/>
            <person name="Woyke T."/>
            <person name="Pelin A."/>
            <person name="Henrissat B."/>
            <person name="Reynolds N.K."/>
            <person name="Benny G.L."/>
            <person name="Smith M.E."/>
            <person name="James T.Y."/>
            <person name="Grigoriev I.V."/>
        </authorList>
    </citation>
    <scope>NUCLEOTIDE SEQUENCE [LARGE SCALE GENOMIC DNA]</scope>
    <source>
        <strain evidence="18">Benny S71-1</strain>
    </source>
</reference>
<dbReference type="InterPro" id="IPR000374">
    <property type="entry name" value="PC_trans"/>
</dbReference>
<keyword evidence="14" id="KW-0594">Phospholipid biosynthesis</keyword>
<dbReference type="Proteomes" id="UP000278143">
    <property type="component" value="Unassembled WGS sequence"/>
</dbReference>
<evidence type="ECO:0000313" key="17">
    <source>
        <dbReference type="EMBL" id="RKP23529.1"/>
    </source>
</evidence>
<dbReference type="InterPro" id="IPR016720">
    <property type="entry name" value="PC_Trfase_euk"/>
</dbReference>
<gene>
    <name evidence="17" type="ORF">SYNPS1DRAFT_18443</name>
</gene>
<dbReference type="AlphaFoldDB" id="A0A4V1J120"/>
<proteinExistence type="inferred from homology"/>
<comment type="pathway">
    <text evidence="4">Lipid metabolism.</text>
</comment>
<dbReference type="PROSITE" id="PS01315">
    <property type="entry name" value="CDS"/>
    <property type="match status" value="1"/>
</dbReference>
<evidence type="ECO:0000256" key="13">
    <source>
        <dbReference type="ARBA" id="ARBA00023136"/>
    </source>
</evidence>
<evidence type="ECO:0000256" key="2">
    <source>
        <dbReference type="ARBA" id="ARBA00004141"/>
    </source>
</evidence>
<comment type="subcellular location">
    <subcellularLocation>
        <location evidence="2">Membrane</location>
        <topology evidence="2">Multi-pass membrane protein</topology>
    </subcellularLocation>
</comment>
<evidence type="ECO:0000256" key="16">
    <source>
        <dbReference type="RuleBase" id="RU003938"/>
    </source>
</evidence>
<evidence type="ECO:0000256" key="11">
    <source>
        <dbReference type="ARBA" id="ARBA00022989"/>
    </source>
</evidence>
<dbReference type="GO" id="GO:0004605">
    <property type="term" value="F:phosphatidate cytidylyltransferase activity"/>
    <property type="evidence" value="ECO:0007669"/>
    <property type="project" value="UniProtKB-EC"/>
</dbReference>
<evidence type="ECO:0000256" key="10">
    <source>
        <dbReference type="ARBA" id="ARBA00022695"/>
    </source>
</evidence>
<evidence type="ECO:0000256" key="14">
    <source>
        <dbReference type="ARBA" id="ARBA00023209"/>
    </source>
</evidence>
<dbReference type="UniPathway" id="UPA00557">
    <property type="reaction ID" value="UER00614"/>
</dbReference>
<keyword evidence="10 16" id="KW-0548">Nucleotidyltransferase</keyword>
<evidence type="ECO:0000256" key="9">
    <source>
        <dbReference type="ARBA" id="ARBA00022692"/>
    </source>
</evidence>
<dbReference type="EC" id="2.7.7.41" evidence="6 16"/>
<keyword evidence="8 16" id="KW-0808">Transferase</keyword>
<keyword evidence="15" id="KW-1208">Phospholipid metabolism</keyword>
<evidence type="ECO:0000256" key="1">
    <source>
        <dbReference type="ARBA" id="ARBA00001698"/>
    </source>
</evidence>
<evidence type="ECO:0000313" key="18">
    <source>
        <dbReference type="Proteomes" id="UP000278143"/>
    </source>
</evidence>
<accession>A0A4V1J120</accession>
<evidence type="ECO:0000256" key="8">
    <source>
        <dbReference type="ARBA" id="ARBA00022679"/>
    </source>
</evidence>
<dbReference type="GO" id="GO:0005789">
    <property type="term" value="C:endoplasmic reticulum membrane"/>
    <property type="evidence" value="ECO:0007669"/>
    <property type="project" value="TreeGrafter"/>
</dbReference>
<evidence type="ECO:0000256" key="3">
    <source>
        <dbReference type="ARBA" id="ARBA00005119"/>
    </source>
</evidence>
<keyword evidence="18" id="KW-1185">Reference proteome</keyword>
<evidence type="ECO:0000256" key="5">
    <source>
        <dbReference type="ARBA" id="ARBA00010185"/>
    </source>
</evidence>
<protein>
    <recommendedName>
        <fullName evidence="6 16">Phosphatidate cytidylyltransferase</fullName>
        <ecNumber evidence="6 16">2.7.7.41</ecNumber>
    </recommendedName>
</protein>
<evidence type="ECO:0000256" key="6">
    <source>
        <dbReference type="ARBA" id="ARBA00012487"/>
    </source>
</evidence>
<dbReference type="OrthoDB" id="10260889at2759"/>
<dbReference type="GO" id="GO:0016024">
    <property type="term" value="P:CDP-diacylglycerol biosynthetic process"/>
    <property type="evidence" value="ECO:0007669"/>
    <property type="project" value="UniProtKB-UniPathway"/>
</dbReference>
<comment type="catalytic activity">
    <reaction evidence="1 16">
        <text>a 1,2-diacyl-sn-glycero-3-phosphate + CTP + H(+) = a CDP-1,2-diacyl-sn-glycerol + diphosphate</text>
        <dbReference type="Rhea" id="RHEA:16229"/>
        <dbReference type="ChEBI" id="CHEBI:15378"/>
        <dbReference type="ChEBI" id="CHEBI:33019"/>
        <dbReference type="ChEBI" id="CHEBI:37563"/>
        <dbReference type="ChEBI" id="CHEBI:58332"/>
        <dbReference type="ChEBI" id="CHEBI:58608"/>
        <dbReference type="EC" id="2.7.7.41"/>
    </reaction>
</comment>
<feature type="non-terminal residue" evidence="17">
    <location>
        <position position="1"/>
    </location>
</feature>
<name>A0A4V1J120_9FUNG</name>
<keyword evidence="12" id="KW-0443">Lipid metabolism</keyword>
<evidence type="ECO:0000256" key="4">
    <source>
        <dbReference type="ARBA" id="ARBA00005189"/>
    </source>
</evidence>
<evidence type="ECO:0000256" key="12">
    <source>
        <dbReference type="ARBA" id="ARBA00023098"/>
    </source>
</evidence>
<keyword evidence="13" id="KW-0472">Membrane</keyword>
<dbReference type="PANTHER" id="PTHR13773">
    <property type="entry name" value="PHOSPHATIDATE CYTIDYLYLTRANSFERASE"/>
    <property type="match status" value="1"/>
</dbReference>
<comment type="similarity">
    <text evidence="5 16">Belongs to the CDS family.</text>
</comment>
<sequence>SGLKRAVKIKDFGDSIPGHGGLTDRMDCQFLMGSFAHIYFQSFIKIPTLQVGLVLQSIITGMQPKEQLELYDNLRTYLVGQELLNE</sequence>
<organism evidence="17 18">
    <name type="scientific">Syncephalis pseudoplumigaleata</name>
    <dbReference type="NCBI Taxonomy" id="1712513"/>
    <lineage>
        <taxon>Eukaryota</taxon>
        <taxon>Fungi</taxon>
        <taxon>Fungi incertae sedis</taxon>
        <taxon>Zoopagomycota</taxon>
        <taxon>Zoopagomycotina</taxon>
        <taxon>Zoopagomycetes</taxon>
        <taxon>Zoopagales</taxon>
        <taxon>Piptocephalidaceae</taxon>
        <taxon>Syncephalis</taxon>
    </lineage>
</organism>
<dbReference type="EMBL" id="KZ990901">
    <property type="protein sequence ID" value="RKP23529.1"/>
    <property type="molecule type" value="Genomic_DNA"/>
</dbReference>
<evidence type="ECO:0000256" key="7">
    <source>
        <dbReference type="ARBA" id="ARBA00022516"/>
    </source>
</evidence>
<keyword evidence="9 16" id="KW-0812">Transmembrane</keyword>
<keyword evidence="7" id="KW-0444">Lipid biosynthesis</keyword>
<dbReference type="Pfam" id="PF01148">
    <property type="entry name" value="CTP_transf_1"/>
    <property type="match status" value="1"/>
</dbReference>